<name>A0A0D3EJS0_9ORYZ</name>
<proteinExistence type="predicted"/>
<dbReference type="AlphaFoldDB" id="A0A0D3EJS0"/>
<protein>
    <submittedName>
        <fullName evidence="1">Uncharacterized protein</fullName>
    </submittedName>
</protein>
<reference evidence="1" key="2">
    <citation type="submission" date="2015-03" db="UniProtKB">
        <authorList>
            <consortium name="EnsemblPlants"/>
        </authorList>
    </citation>
    <scope>IDENTIFICATION</scope>
</reference>
<dbReference type="Proteomes" id="UP000026960">
    <property type="component" value="Chromosome 1"/>
</dbReference>
<evidence type="ECO:0000313" key="2">
    <source>
        <dbReference type="Proteomes" id="UP000026960"/>
    </source>
</evidence>
<reference evidence="1" key="1">
    <citation type="journal article" date="2009" name="Rice">
        <title>De Novo Next Generation Sequencing of Plant Genomes.</title>
        <authorList>
            <person name="Rounsley S."/>
            <person name="Marri P.R."/>
            <person name="Yu Y."/>
            <person name="He R."/>
            <person name="Sisneros N."/>
            <person name="Goicoechea J.L."/>
            <person name="Lee S.J."/>
            <person name="Angelova A."/>
            <person name="Kudrna D."/>
            <person name="Luo M."/>
            <person name="Affourtit J."/>
            <person name="Desany B."/>
            <person name="Knight J."/>
            <person name="Niazi F."/>
            <person name="Egholm M."/>
            <person name="Wing R.A."/>
        </authorList>
    </citation>
    <scope>NUCLEOTIDE SEQUENCE [LARGE SCALE GENOMIC DNA]</scope>
    <source>
        <strain evidence="1">cv. IRGC 105608</strain>
    </source>
</reference>
<organism evidence="1">
    <name type="scientific">Oryza barthii</name>
    <dbReference type="NCBI Taxonomy" id="65489"/>
    <lineage>
        <taxon>Eukaryota</taxon>
        <taxon>Viridiplantae</taxon>
        <taxon>Streptophyta</taxon>
        <taxon>Embryophyta</taxon>
        <taxon>Tracheophyta</taxon>
        <taxon>Spermatophyta</taxon>
        <taxon>Magnoliopsida</taxon>
        <taxon>Liliopsida</taxon>
        <taxon>Poales</taxon>
        <taxon>Poaceae</taxon>
        <taxon>BOP clade</taxon>
        <taxon>Oryzoideae</taxon>
        <taxon>Oryzeae</taxon>
        <taxon>Oryzinae</taxon>
        <taxon>Oryza</taxon>
    </lineage>
</organism>
<keyword evidence="2" id="KW-1185">Reference proteome</keyword>
<sequence>MQLHMEEIRAQDRDRRSRDMSKFKIKRKSFRLCYRDQYGTTGACDESFLLRMTPLHKELSLRTEAIYVSAFYEMLKANGMHQWVVFHEHKNTIKKSLDNLKHALRRYKSNRIKLGLFYLVPRKDGKFGFIVRSPLLDKPIEYHGKRRIKLQFKKRSISPSITSANVPAANIFTIACSFFSSHLEDASEVKDIANIHLYSYFMFCYNTSINVHN</sequence>
<dbReference type="PaxDb" id="65489-OBART01G03660.1"/>
<accession>A0A0D3EJS0</accession>
<dbReference type="HOGENOM" id="CLU_1436536_0_0_1"/>
<dbReference type="eggNOG" id="ENOG502R53J">
    <property type="taxonomic scope" value="Eukaryota"/>
</dbReference>
<dbReference type="EnsemblPlants" id="OBART01G03660.1">
    <property type="protein sequence ID" value="OBART01G03660.1"/>
    <property type="gene ID" value="OBART01G03660"/>
</dbReference>
<dbReference type="Gramene" id="OBART01G03660.1">
    <property type="protein sequence ID" value="OBART01G03660.1"/>
    <property type="gene ID" value="OBART01G03660"/>
</dbReference>
<evidence type="ECO:0000313" key="1">
    <source>
        <dbReference type="EnsemblPlants" id="OBART01G03660.1"/>
    </source>
</evidence>